<accession>V5IMY7</accession>
<dbReference type="InParanoid" id="V5IMY7"/>
<dbReference type="GeneID" id="23568541"/>
<protein>
    <submittedName>
        <fullName evidence="2">Uncharacterized protein</fullName>
    </submittedName>
</protein>
<gene>
    <name evidence="2" type="ORF">NCU10673</name>
</gene>
<dbReference type="Proteomes" id="UP000001805">
    <property type="component" value="Chromosome 2, Linkage Group V"/>
</dbReference>
<keyword evidence="3" id="KW-1185">Reference proteome</keyword>
<feature type="region of interest" description="Disordered" evidence="1">
    <location>
        <begin position="120"/>
        <end position="141"/>
    </location>
</feature>
<dbReference type="AlphaFoldDB" id="V5IMY7"/>
<dbReference type="RefSeq" id="XP_011394790.1">
    <property type="nucleotide sequence ID" value="XM_011396488.1"/>
</dbReference>
<dbReference type="VEuPathDB" id="FungiDB:NCU10673"/>
<name>V5IMY7_NEUCR</name>
<sequence>MSFAEFHPIFPSLYRFSSCPSLDDHVQWSPSISAMFVARFSVEEGRRQSSVSGLCDFLLYGGWCFDATASPPGPGLSVRRRLGGRNVGFADPQVGPGTYWRVGERDWVYHCREPLPRQERLDERKRNIPGTGSDAGSHPRSSCLVFRTTRHTAIQRIGRCFEKLL</sequence>
<evidence type="ECO:0000313" key="2">
    <source>
        <dbReference type="EMBL" id="ESA42539.1"/>
    </source>
</evidence>
<dbReference type="EMBL" id="CM002240">
    <property type="protein sequence ID" value="ESA42539.1"/>
    <property type="molecule type" value="Genomic_DNA"/>
</dbReference>
<organism evidence="2 3">
    <name type="scientific">Neurospora crassa (strain ATCC 24698 / 74-OR23-1A / CBS 708.71 / DSM 1257 / FGSC 987)</name>
    <dbReference type="NCBI Taxonomy" id="367110"/>
    <lineage>
        <taxon>Eukaryota</taxon>
        <taxon>Fungi</taxon>
        <taxon>Dikarya</taxon>
        <taxon>Ascomycota</taxon>
        <taxon>Pezizomycotina</taxon>
        <taxon>Sordariomycetes</taxon>
        <taxon>Sordariomycetidae</taxon>
        <taxon>Sordariales</taxon>
        <taxon>Sordariaceae</taxon>
        <taxon>Neurospora</taxon>
    </lineage>
</organism>
<evidence type="ECO:0000313" key="3">
    <source>
        <dbReference type="Proteomes" id="UP000001805"/>
    </source>
</evidence>
<dbReference type="KEGG" id="ncr:NCU10673"/>
<proteinExistence type="predicted"/>
<evidence type="ECO:0000256" key="1">
    <source>
        <dbReference type="SAM" id="MobiDB-lite"/>
    </source>
</evidence>
<reference evidence="2 3" key="1">
    <citation type="journal article" date="2003" name="Nature">
        <title>The genome sequence of the filamentous fungus Neurospora crassa.</title>
        <authorList>
            <person name="Galagan J.E."/>
            <person name="Calvo S.E."/>
            <person name="Borkovich K.A."/>
            <person name="Selker E.U."/>
            <person name="Read N.D."/>
            <person name="Jaffe D."/>
            <person name="FitzHugh W."/>
            <person name="Ma L.J."/>
            <person name="Smirnov S."/>
            <person name="Purcell S."/>
            <person name="Rehman B."/>
            <person name="Elkins T."/>
            <person name="Engels R."/>
            <person name="Wang S."/>
            <person name="Nielsen C.B."/>
            <person name="Butler J."/>
            <person name="Endrizzi M."/>
            <person name="Qui D."/>
            <person name="Ianakiev P."/>
            <person name="Bell-Pedersen D."/>
            <person name="Nelson M.A."/>
            <person name="Werner-Washburne M."/>
            <person name="Selitrennikoff C.P."/>
            <person name="Kinsey J.A."/>
            <person name="Braun E.L."/>
            <person name="Zelter A."/>
            <person name="Schulte U."/>
            <person name="Kothe G.O."/>
            <person name="Jedd G."/>
            <person name="Mewes W."/>
            <person name="Staben C."/>
            <person name="Marcotte E."/>
            <person name="Greenberg D."/>
            <person name="Roy A."/>
            <person name="Foley K."/>
            <person name="Naylor J."/>
            <person name="Stange-Thomann N."/>
            <person name="Barrett R."/>
            <person name="Gnerre S."/>
            <person name="Kamal M."/>
            <person name="Kamvysselis M."/>
            <person name="Mauceli E."/>
            <person name="Bielke C."/>
            <person name="Rudd S."/>
            <person name="Frishman D."/>
            <person name="Krystofova S."/>
            <person name="Rasmussen C."/>
            <person name="Metzenberg R.L."/>
            <person name="Perkins D.D."/>
            <person name="Kroken S."/>
            <person name="Cogoni C."/>
            <person name="Macino G."/>
            <person name="Catcheside D."/>
            <person name="Li W."/>
            <person name="Pratt R.J."/>
            <person name="Osmani S.A."/>
            <person name="DeSouza C.P."/>
            <person name="Glass L."/>
            <person name="Orbach M.J."/>
            <person name="Berglund J.A."/>
            <person name="Voelker R."/>
            <person name="Yarden O."/>
            <person name="Plamann M."/>
            <person name="Seiler S."/>
            <person name="Dunlap J."/>
            <person name="Radford A."/>
            <person name="Aramayo R."/>
            <person name="Natvig D.O."/>
            <person name="Alex L.A."/>
            <person name="Mannhaupt G."/>
            <person name="Ebbole D.J."/>
            <person name="Freitag M."/>
            <person name="Paulsen I."/>
            <person name="Sachs M.S."/>
            <person name="Lander E.S."/>
            <person name="Nusbaum C."/>
            <person name="Birren B."/>
        </authorList>
    </citation>
    <scope>NUCLEOTIDE SEQUENCE [LARGE SCALE GENOMIC DNA]</scope>
    <source>
        <strain evidence="3">ATCC 24698 / 74-OR23-1A / CBS 708.71 / DSM 1257 / FGSC 987</strain>
    </source>
</reference>